<organism evidence="2 3">
    <name type="scientific">Corynespora cassiicola Philippines</name>
    <dbReference type="NCBI Taxonomy" id="1448308"/>
    <lineage>
        <taxon>Eukaryota</taxon>
        <taxon>Fungi</taxon>
        <taxon>Dikarya</taxon>
        <taxon>Ascomycota</taxon>
        <taxon>Pezizomycotina</taxon>
        <taxon>Dothideomycetes</taxon>
        <taxon>Pleosporomycetidae</taxon>
        <taxon>Pleosporales</taxon>
        <taxon>Corynesporascaceae</taxon>
        <taxon>Corynespora</taxon>
    </lineage>
</organism>
<proteinExistence type="predicted"/>
<evidence type="ECO:0000313" key="3">
    <source>
        <dbReference type="Proteomes" id="UP000240883"/>
    </source>
</evidence>
<feature type="region of interest" description="Disordered" evidence="1">
    <location>
        <begin position="1"/>
        <end position="22"/>
    </location>
</feature>
<gene>
    <name evidence="2" type="ORF">BS50DRAFT_378168</name>
</gene>
<sequence length="106" mass="11970">MHQLPKNVNNLITHGQPQNARNKCTIMSPYLLRNLHPSFYARLEYPKPQTEPLQANNTSSQSTTDLPPNPSTHPHLPSPIPITKEHTISKGKQDTRPTALIHVPRK</sequence>
<reference evidence="2 3" key="1">
    <citation type="journal article" date="2018" name="Front. Microbiol.">
        <title>Genome-Wide Analysis of Corynespora cassiicola Leaf Fall Disease Putative Effectors.</title>
        <authorList>
            <person name="Lopez D."/>
            <person name="Ribeiro S."/>
            <person name="Label P."/>
            <person name="Fumanal B."/>
            <person name="Venisse J.S."/>
            <person name="Kohler A."/>
            <person name="de Oliveira R.R."/>
            <person name="Labutti K."/>
            <person name="Lipzen A."/>
            <person name="Lail K."/>
            <person name="Bauer D."/>
            <person name="Ohm R.A."/>
            <person name="Barry K.W."/>
            <person name="Spatafora J."/>
            <person name="Grigoriev I.V."/>
            <person name="Martin F.M."/>
            <person name="Pujade-Renaud V."/>
        </authorList>
    </citation>
    <scope>NUCLEOTIDE SEQUENCE [LARGE SCALE GENOMIC DNA]</scope>
    <source>
        <strain evidence="2 3">Philippines</strain>
    </source>
</reference>
<keyword evidence="3" id="KW-1185">Reference proteome</keyword>
<accession>A0A2T2NNB0</accession>
<dbReference type="Proteomes" id="UP000240883">
    <property type="component" value="Unassembled WGS sequence"/>
</dbReference>
<feature type="compositionally biased region" description="Pro residues" evidence="1">
    <location>
        <begin position="67"/>
        <end position="80"/>
    </location>
</feature>
<feature type="region of interest" description="Disordered" evidence="1">
    <location>
        <begin position="43"/>
        <end position="106"/>
    </location>
</feature>
<feature type="compositionally biased region" description="Polar residues" evidence="1">
    <location>
        <begin position="51"/>
        <end position="66"/>
    </location>
</feature>
<dbReference type="EMBL" id="KZ678135">
    <property type="protein sequence ID" value="PSN66922.1"/>
    <property type="molecule type" value="Genomic_DNA"/>
</dbReference>
<protein>
    <submittedName>
        <fullName evidence="2">Uncharacterized protein</fullName>
    </submittedName>
</protein>
<name>A0A2T2NNB0_CORCC</name>
<dbReference type="AlphaFoldDB" id="A0A2T2NNB0"/>
<evidence type="ECO:0000313" key="2">
    <source>
        <dbReference type="EMBL" id="PSN66922.1"/>
    </source>
</evidence>
<evidence type="ECO:0000256" key="1">
    <source>
        <dbReference type="SAM" id="MobiDB-lite"/>
    </source>
</evidence>
<feature type="compositionally biased region" description="Basic and acidic residues" evidence="1">
    <location>
        <begin position="83"/>
        <end position="95"/>
    </location>
</feature>